<dbReference type="HOGENOM" id="CLU_1515476_0_0_4"/>
<feature type="region of interest" description="Disordered" evidence="1">
    <location>
        <begin position="22"/>
        <end position="59"/>
    </location>
</feature>
<evidence type="ECO:0000259" key="3">
    <source>
        <dbReference type="Pfam" id="PF00691"/>
    </source>
</evidence>
<protein>
    <recommendedName>
        <fullName evidence="3">OmpA-like domain-containing protein</fullName>
    </recommendedName>
</protein>
<gene>
    <name evidence="4" type="ordered locus">Daro_2926</name>
</gene>
<dbReference type="Pfam" id="PF00691">
    <property type="entry name" value="OmpA"/>
    <property type="match status" value="1"/>
</dbReference>
<evidence type="ECO:0000256" key="2">
    <source>
        <dbReference type="SAM" id="SignalP"/>
    </source>
</evidence>
<evidence type="ECO:0000313" key="4">
    <source>
        <dbReference type="EMBL" id="AAZ47656.1"/>
    </source>
</evidence>
<dbReference type="EMBL" id="CP000089">
    <property type="protein sequence ID" value="AAZ47656.1"/>
    <property type="molecule type" value="Genomic_DNA"/>
</dbReference>
<accession>Q47BX5</accession>
<dbReference type="InterPro" id="IPR036737">
    <property type="entry name" value="OmpA-like_sf"/>
</dbReference>
<feature type="domain" description="OmpA-like" evidence="3">
    <location>
        <begin position="75"/>
        <end position="153"/>
    </location>
</feature>
<organism evidence="4">
    <name type="scientific">Dechloromonas aromatica (strain RCB)</name>
    <dbReference type="NCBI Taxonomy" id="159087"/>
    <lineage>
        <taxon>Bacteria</taxon>
        <taxon>Pseudomonadati</taxon>
        <taxon>Pseudomonadota</taxon>
        <taxon>Betaproteobacteria</taxon>
        <taxon>Rhodocyclales</taxon>
        <taxon>Azonexaceae</taxon>
        <taxon>Dechloromonas</taxon>
    </lineage>
</organism>
<dbReference type="PROSITE" id="PS51257">
    <property type="entry name" value="PROKAR_LIPOPROTEIN"/>
    <property type="match status" value="1"/>
</dbReference>
<keyword evidence="2" id="KW-0732">Signal</keyword>
<dbReference type="STRING" id="159087.Daro_2926"/>
<dbReference type="eggNOG" id="COG2885">
    <property type="taxonomic scope" value="Bacteria"/>
</dbReference>
<dbReference type="AlphaFoldDB" id="Q47BX5"/>
<feature type="chain" id="PRO_5004233327" description="OmpA-like domain-containing protein" evidence="2">
    <location>
        <begin position="24"/>
        <end position="177"/>
    </location>
</feature>
<evidence type="ECO:0000256" key="1">
    <source>
        <dbReference type="SAM" id="MobiDB-lite"/>
    </source>
</evidence>
<dbReference type="KEGG" id="dar:Daro_2926"/>
<name>Q47BX5_DECAR</name>
<feature type="signal peptide" evidence="2">
    <location>
        <begin position="1"/>
        <end position="23"/>
    </location>
</feature>
<dbReference type="InterPro" id="IPR006665">
    <property type="entry name" value="OmpA-like"/>
</dbReference>
<sequence>MDSRSTPIAILLLLSACGTTPPAATNAPSQNLATSEVAPPNPPDAAREEAPPLIATSRQDHIRSEKKLSKRYISFAPNELSLDEANRKKLHGYAQELKNRPKTVVVIKAFSYGAGSRAYTLAALENQLRAVSGALQESGIQKTRIRQVLMGQRFQKKFCPTQECSNGYQIVEIDWKD</sequence>
<feature type="compositionally biased region" description="Polar residues" evidence="1">
    <location>
        <begin position="22"/>
        <end position="34"/>
    </location>
</feature>
<reference evidence="4" key="1">
    <citation type="submission" date="2005-08" db="EMBL/GenBank/DDBJ databases">
        <title>Complete sequence of Dechloromonas aromatica RCB.</title>
        <authorList>
            <person name="Salinero K.K."/>
            <person name="Copeland A."/>
            <person name="Lucas S."/>
            <person name="Lapidus A."/>
            <person name="Barry K."/>
            <person name="Detter J.C."/>
            <person name="Glavina T."/>
            <person name="Hammon N."/>
            <person name="Israni S."/>
            <person name="Pitluck S."/>
            <person name="Di Bartolo G."/>
            <person name="Trong S."/>
            <person name="Schmutz J."/>
            <person name="Larimer F."/>
            <person name="Land M."/>
            <person name="Ivanova N."/>
            <person name="Richardson P."/>
        </authorList>
    </citation>
    <scope>NUCLEOTIDE SEQUENCE</scope>
    <source>
        <strain evidence="4">RCB</strain>
    </source>
</reference>
<dbReference type="SUPFAM" id="SSF103088">
    <property type="entry name" value="OmpA-like"/>
    <property type="match status" value="1"/>
</dbReference>
<dbReference type="Gene3D" id="3.30.1330.60">
    <property type="entry name" value="OmpA-like domain"/>
    <property type="match status" value="1"/>
</dbReference>
<proteinExistence type="predicted"/>